<dbReference type="AlphaFoldDB" id="U7QH81"/>
<dbReference type="EMBL" id="AUZM01000037">
    <property type="protein sequence ID" value="ERT06400.1"/>
    <property type="molecule type" value="Genomic_DNA"/>
</dbReference>
<reference evidence="1 2" key="1">
    <citation type="journal article" date="2013" name="Front. Microbiol.">
        <title>Comparative genomic analyses of the cyanobacterium, Lyngbya aestuarii BL J, a powerful hydrogen producer.</title>
        <authorList>
            <person name="Kothari A."/>
            <person name="Vaughn M."/>
            <person name="Garcia-Pichel F."/>
        </authorList>
    </citation>
    <scope>NUCLEOTIDE SEQUENCE [LARGE SCALE GENOMIC DNA]</scope>
    <source>
        <strain evidence="1 2">BL J</strain>
    </source>
</reference>
<name>U7QH81_9CYAN</name>
<proteinExistence type="predicted"/>
<organism evidence="1 2">
    <name type="scientific">Lyngbya aestuarii BL J</name>
    <dbReference type="NCBI Taxonomy" id="1348334"/>
    <lineage>
        <taxon>Bacteria</taxon>
        <taxon>Bacillati</taxon>
        <taxon>Cyanobacteriota</taxon>
        <taxon>Cyanophyceae</taxon>
        <taxon>Oscillatoriophycideae</taxon>
        <taxon>Oscillatoriales</taxon>
        <taxon>Microcoleaceae</taxon>
        <taxon>Lyngbya</taxon>
    </lineage>
</organism>
<evidence type="ECO:0000313" key="2">
    <source>
        <dbReference type="Proteomes" id="UP000017127"/>
    </source>
</evidence>
<keyword evidence="2" id="KW-1185">Reference proteome</keyword>
<protein>
    <submittedName>
        <fullName evidence="1">Uncharacterized protein</fullName>
    </submittedName>
</protein>
<gene>
    <name evidence="1" type="ORF">M595_3650</name>
</gene>
<dbReference type="Proteomes" id="UP000017127">
    <property type="component" value="Unassembled WGS sequence"/>
</dbReference>
<accession>U7QH81</accession>
<evidence type="ECO:0000313" key="1">
    <source>
        <dbReference type="EMBL" id="ERT06400.1"/>
    </source>
</evidence>
<comment type="caution">
    <text evidence="1">The sequence shown here is derived from an EMBL/GenBank/DDBJ whole genome shotgun (WGS) entry which is preliminary data.</text>
</comment>
<sequence length="37" mass="4218">MIAIAQLLIALPMIMALLSRIDRANDRLSHRIKDSEK</sequence>